<protein>
    <recommendedName>
        <fullName evidence="4">Glycosyltransferase RgtA/B/C/D-like domain-containing protein</fullName>
    </recommendedName>
</protein>
<accession>A0ABR5A2V1</accession>
<feature type="transmembrane region" description="Helical" evidence="1">
    <location>
        <begin position="150"/>
        <end position="172"/>
    </location>
</feature>
<feature type="transmembrane region" description="Helical" evidence="1">
    <location>
        <begin position="429"/>
        <end position="448"/>
    </location>
</feature>
<keyword evidence="1" id="KW-0472">Membrane</keyword>
<name>A0ABR5A2V1_9BACL</name>
<gene>
    <name evidence="2" type="ORF">SD71_13680</name>
</gene>
<dbReference type="RefSeq" id="WP_041064156.1">
    <property type="nucleotide sequence ID" value="NZ_JXAL01000022.1"/>
</dbReference>
<evidence type="ECO:0008006" key="4">
    <source>
        <dbReference type="Google" id="ProtNLM"/>
    </source>
</evidence>
<keyword evidence="1" id="KW-0812">Transmembrane</keyword>
<evidence type="ECO:0000313" key="3">
    <source>
        <dbReference type="Proteomes" id="UP000054526"/>
    </source>
</evidence>
<evidence type="ECO:0000313" key="2">
    <source>
        <dbReference type="EMBL" id="KIL35370.1"/>
    </source>
</evidence>
<feature type="transmembrane region" description="Helical" evidence="1">
    <location>
        <begin position="460"/>
        <end position="478"/>
    </location>
</feature>
<organism evidence="2 3">
    <name type="scientific">Cohnella kolymensis</name>
    <dbReference type="NCBI Taxonomy" id="1590652"/>
    <lineage>
        <taxon>Bacteria</taxon>
        <taxon>Bacillati</taxon>
        <taxon>Bacillota</taxon>
        <taxon>Bacilli</taxon>
        <taxon>Bacillales</taxon>
        <taxon>Paenibacillaceae</taxon>
        <taxon>Cohnella</taxon>
    </lineage>
</organism>
<reference evidence="2 3" key="1">
    <citation type="submission" date="2014-12" db="EMBL/GenBank/DDBJ databases">
        <title>Draft genome sequence of Cohnella kolymensis strain B-2846.</title>
        <authorList>
            <person name="Karlyshev A.V."/>
            <person name="Kudryashova E.B."/>
        </authorList>
    </citation>
    <scope>NUCLEOTIDE SEQUENCE [LARGE SCALE GENOMIC DNA]</scope>
    <source>
        <strain evidence="2 3">VKM B-2846</strain>
    </source>
</reference>
<evidence type="ECO:0000256" key="1">
    <source>
        <dbReference type="SAM" id="Phobius"/>
    </source>
</evidence>
<feature type="transmembrane region" description="Helical" evidence="1">
    <location>
        <begin position="200"/>
        <end position="215"/>
    </location>
</feature>
<dbReference type="Proteomes" id="UP000054526">
    <property type="component" value="Unassembled WGS sequence"/>
</dbReference>
<sequence>MLKSNKIRISALFIFIVIAITLLIYVPTAIGLADNSDFNRTMRAFGLTSISGLKYFSAEYGYKISNPTTIVQYFINMFLPVTDNPAGYYSTQFIFIKIALFFNALANKLVQRDPSLFNMLFQTVQFIIIYAFALVLFLKEKWKNNTYSNIAVKIVFAFIFFRLWLFGLLQLFFLENQLHLFFLILSFVLLLYLEKDKHSYFVYLGLILSLFIFSGSKPANFPSTLLLSVPLAYYAIKNEGMRKKIIICVSVVVMLFASYNYVKQAPEWMKNVTTFQAVFFGVLYNNPMPEQATKDLGLPPELSKVESINAYVEHPLNPYNNFDSDFQSLFFDRISKIEVLKYYLTHPAFFAEKLDVSAEAALPLRPTYLTNINLSNERADLLFDFRMNVWESIRKRFSGFASVFLSIVLALTLVNLIALFRKKASLYSILLRLALLGAAAGQFIIPIVSNGNADLQKHMFLFNVHLDILIFLLVLDNLDFRSRTFRRIGIAPCLF</sequence>
<keyword evidence="3" id="KW-1185">Reference proteome</keyword>
<feature type="transmembrane region" description="Helical" evidence="1">
    <location>
        <begin position="119"/>
        <end position="138"/>
    </location>
</feature>
<feature type="transmembrane region" description="Helical" evidence="1">
    <location>
        <begin position="245"/>
        <end position="262"/>
    </location>
</feature>
<feature type="transmembrane region" description="Helical" evidence="1">
    <location>
        <begin position="397"/>
        <end position="417"/>
    </location>
</feature>
<dbReference type="EMBL" id="JXAL01000022">
    <property type="protein sequence ID" value="KIL35370.1"/>
    <property type="molecule type" value="Genomic_DNA"/>
</dbReference>
<feature type="transmembrane region" description="Helical" evidence="1">
    <location>
        <begin position="178"/>
        <end position="193"/>
    </location>
</feature>
<proteinExistence type="predicted"/>
<keyword evidence="1" id="KW-1133">Transmembrane helix</keyword>
<feature type="transmembrane region" description="Helical" evidence="1">
    <location>
        <begin position="12"/>
        <end position="33"/>
    </location>
</feature>
<comment type="caution">
    <text evidence="2">The sequence shown here is derived from an EMBL/GenBank/DDBJ whole genome shotgun (WGS) entry which is preliminary data.</text>
</comment>